<accession>A0A183JB17</accession>
<dbReference type="AlphaFoldDB" id="A0A183JB17"/>
<evidence type="ECO:0000313" key="4">
    <source>
        <dbReference type="WBParaSite" id="SBAD_0001348101-mRNA-1"/>
    </source>
</evidence>
<evidence type="ECO:0000256" key="1">
    <source>
        <dbReference type="SAM" id="MobiDB-lite"/>
    </source>
</evidence>
<feature type="region of interest" description="Disordered" evidence="1">
    <location>
        <begin position="37"/>
        <end position="63"/>
    </location>
</feature>
<name>A0A183JB17_9BILA</name>
<reference evidence="4" key="1">
    <citation type="submission" date="2016-06" db="UniProtKB">
        <authorList>
            <consortium name="WormBaseParasite"/>
        </authorList>
    </citation>
    <scope>IDENTIFICATION</scope>
</reference>
<evidence type="ECO:0000313" key="3">
    <source>
        <dbReference type="Proteomes" id="UP000270296"/>
    </source>
</evidence>
<dbReference type="WBParaSite" id="SBAD_0001348101-mRNA-1">
    <property type="protein sequence ID" value="SBAD_0001348101-mRNA-1"/>
    <property type="gene ID" value="SBAD_0001348101"/>
</dbReference>
<evidence type="ECO:0000313" key="2">
    <source>
        <dbReference type="EMBL" id="VDP53718.1"/>
    </source>
</evidence>
<dbReference type="EMBL" id="UZAM01020015">
    <property type="protein sequence ID" value="VDP53718.1"/>
    <property type="molecule type" value="Genomic_DNA"/>
</dbReference>
<proteinExistence type="predicted"/>
<gene>
    <name evidence="2" type="ORF">SBAD_LOCUS13065</name>
</gene>
<organism evidence="4">
    <name type="scientific">Soboliphyme baturini</name>
    <dbReference type="NCBI Taxonomy" id="241478"/>
    <lineage>
        <taxon>Eukaryota</taxon>
        <taxon>Metazoa</taxon>
        <taxon>Ecdysozoa</taxon>
        <taxon>Nematoda</taxon>
        <taxon>Enoplea</taxon>
        <taxon>Dorylaimia</taxon>
        <taxon>Dioctophymatida</taxon>
        <taxon>Dioctophymatoidea</taxon>
        <taxon>Soboliphymatidae</taxon>
        <taxon>Soboliphyme</taxon>
    </lineage>
</organism>
<reference evidence="2 3" key="2">
    <citation type="submission" date="2018-11" db="EMBL/GenBank/DDBJ databases">
        <authorList>
            <consortium name="Pathogen Informatics"/>
        </authorList>
    </citation>
    <scope>NUCLEOTIDE SEQUENCE [LARGE SCALE GENOMIC DNA]</scope>
</reference>
<dbReference type="Proteomes" id="UP000270296">
    <property type="component" value="Unassembled WGS sequence"/>
</dbReference>
<sequence>MPTQAQWLAILTHNEPPHLQWVELAYRIFHNTDRNHQLPVHRVPQQPTARRLKSRHPPWERATTPRLSLEERWRAEWDATAVRNKYLISNPTTELLDMDLNRLELSKLNRNRTGQDAMDT</sequence>
<protein>
    <submittedName>
        <fullName evidence="2 4">Uncharacterized protein</fullName>
    </submittedName>
</protein>
<keyword evidence="3" id="KW-1185">Reference proteome</keyword>